<sequence>MEKKKKWKKRALVVLTVSCVAFTLDIPATMLPMASVPAAAEATDNEAVIFPDEDLEAAIRDALEIYSTPITRGKMKELKGLRIELGRKVSSLEGLQYATNLRSLSAEGGNSGSDIRDITPLANLTKLEFLSLSGNEDLSDISTLSTLTALKTFRGDWCAIQQVPDLTALKNLELLILGRNQIQSANFASTLSPSIKELGLSYNEISDASPLASIHNTTISLTNNHILDVSMLDWESNTIISYSQKVTLPVQKTGKSQLILPNPVLSTHGTTFPPDAVNDGGTYQEGGQQFVWPTLPTQPTGTVSFSYRERDEKGALRNGGIVTVPYEIVEAAPVTVQYVDAAGHTLAPETTLTGEYGTSYTAQTVAIPTYALTETPKNATGTYSETPQTITFVYDKAEAAAVTVHYTSNTGKTLAPAETLTGKLDATYTAKTKDILGYILTKQPENAQGSFTDAAQTVNFMYTATAGKPITVQYVDEQGKALAPETQLDGTFDDTYQAEAPTIAHYTLQHTPANASGTFTLAAQTVTYRYAQTQGQTVTVSYMDTDGKTLAPAVLLTGAEGASYQTTAKDIAGYHLLRVTGQETGMYSEEPQQVTYLYQADKKGEIIVVPPVDPQPVDKVVIPPTIPKPETITPAEESAKPVIAPSAVLTNTGTTNALPSSDRMYPASETLPNTGDQATDWSVVLGGILLAYGVYYWRKGKH</sequence>
<dbReference type="InterPro" id="IPR009459">
    <property type="entry name" value="MucBP_dom"/>
</dbReference>
<feature type="domain" description="MucBP" evidence="9">
    <location>
        <begin position="537"/>
        <end position="599"/>
    </location>
</feature>
<evidence type="ECO:0000256" key="2">
    <source>
        <dbReference type="ARBA" id="ARBA00009432"/>
    </source>
</evidence>
<name>A0A7W1T953_9LIST</name>
<comment type="subcellular location">
    <subcellularLocation>
        <location evidence="1">Secreted</location>
    </subcellularLocation>
</comment>
<dbReference type="Pfam" id="PF06458">
    <property type="entry name" value="MucBP"/>
    <property type="match status" value="4"/>
</dbReference>
<comment type="similarity">
    <text evidence="2">Belongs to the internalin family.</text>
</comment>
<dbReference type="PANTHER" id="PTHR46652:SF3">
    <property type="entry name" value="LEUCINE-RICH REPEAT-CONTAINING PROTEIN 9"/>
    <property type="match status" value="1"/>
</dbReference>
<reference evidence="10 11" key="1">
    <citation type="submission" date="2020-08" db="EMBL/GenBank/DDBJ databases">
        <title>Listeria ohnekaius sp. nov. and Listeria portnoyii sp. nov. isolated from non-agricultural and natural environments.</title>
        <authorList>
            <person name="Weller D."/>
            <person name="Belias A.M."/>
            <person name="Liao J."/>
            <person name="Guo S."/>
            <person name="Orsi R.H."/>
            <person name="Wiedmann M."/>
        </authorList>
    </citation>
    <scope>NUCLEOTIDE SEQUENCE [LARGE SCALE GENOMIC DNA]</scope>
    <source>
        <strain evidence="10 11">FSL W9-0585</strain>
    </source>
</reference>
<evidence type="ECO:0000313" key="11">
    <source>
        <dbReference type="Proteomes" id="UP000548787"/>
    </source>
</evidence>
<dbReference type="NCBIfam" id="TIGR01167">
    <property type="entry name" value="LPXTG_anchor"/>
    <property type="match status" value="1"/>
</dbReference>
<evidence type="ECO:0000256" key="3">
    <source>
        <dbReference type="ARBA" id="ARBA00022525"/>
    </source>
</evidence>
<dbReference type="PANTHER" id="PTHR46652">
    <property type="entry name" value="LEUCINE-RICH REPEAT AND IQ DOMAIN-CONTAINING PROTEIN 1-RELATED"/>
    <property type="match status" value="1"/>
</dbReference>
<keyword evidence="6" id="KW-0677">Repeat</keyword>
<evidence type="ECO:0000256" key="5">
    <source>
        <dbReference type="ARBA" id="ARBA00022729"/>
    </source>
</evidence>
<feature type="region of interest" description="Disordered" evidence="7">
    <location>
        <begin position="653"/>
        <end position="673"/>
    </location>
</feature>
<dbReference type="AlphaFoldDB" id="A0A7W1T953"/>
<keyword evidence="11" id="KW-1185">Reference proteome</keyword>
<evidence type="ECO:0000256" key="4">
    <source>
        <dbReference type="ARBA" id="ARBA00022614"/>
    </source>
</evidence>
<feature type="domain" description="MucBP" evidence="9">
    <location>
        <begin position="469"/>
        <end position="530"/>
    </location>
</feature>
<dbReference type="EMBL" id="JABJVM010000025">
    <property type="protein sequence ID" value="MBA3927747.1"/>
    <property type="molecule type" value="Genomic_DNA"/>
</dbReference>
<evidence type="ECO:0000256" key="6">
    <source>
        <dbReference type="ARBA" id="ARBA00022737"/>
    </source>
</evidence>
<proteinExistence type="inferred from homology"/>
<dbReference type="RefSeq" id="WP_181677814.1">
    <property type="nucleotide sequence ID" value="NZ_JABJVM010000025.1"/>
</dbReference>
<feature type="domain" description="MucBP" evidence="9">
    <location>
        <begin position="402"/>
        <end position="463"/>
    </location>
</feature>
<gene>
    <name evidence="10" type="ORF">HPK16_15525</name>
</gene>
<dbReference type="SUPFAM" id="SSF52058">
    <property type="entry name" value="L domain-like"/>
    <property type="match status" value="1"/>
</dbReference>
<keyword evidence="3" id="KW-0964">Secreted</keyword>
<keyword evidence="5 8" id="KW-0732">Signal</keyword>
<organism evidence="10 11">
    <name type="scientific">Listeria rustica</name>
    <dbReference type="NCBI Taxonomy" id="2713503"/>
    <lineage>
        <taxon>Bacteria</taxon>
        <taxon>Bacillati</taxon>
        <taxon>Bacillota</taxon>
        <taxon>Bacilli</taxon>
        <taxon>Bacillales</taxon>
        <taxon>Listeriaceae</taxon>
        <taxon>Listeria</taxon>
    </lineage>
</organism>
<protein>
    <submittedName>
        <fullName evidence="10">LPXTG cell wall anchor domain-containing protein</fullName>
    </submittedName>
</protein>
<feature type="domain" description="MucBP" evidence="9">
    <location>
        <begin position="333"/>
        <end position="394"/>
    </location>
</feature>
<dbReference type="Proteomes" id="UP000548787">
    <property type="component" value="Unassembled WGS sequence"/>
</dbReference>
<evidence type="ECO:0000259" key="9">
    <source>
        <dbReference type="Pfam" id="PF06458"/>
    </source>
</evidence>
<dbReference type="GO" id="GO:0005576">
    <property type="term" value="C:extracellular region"/>
    <property type="evidence" value="ECO:0007669"/>
    <property type="project" value="UniProtKB-SubCell"/>
</dbReference>
<evidence type="ECO:0000256" key="8">
    <source>
        <dbReference type="SAM" id="SignalP"/>
    </source>
</evidence>
<evidence type="ECO:0000256" key="7">
    <source>
        <dbReference type="SAM" id="MobiDB-lite"/>
    </source>
</evidence>
<feature type="chain" id="PRO_5038929760" evidence="8">
    <location>
        <begin position="24"/>
        <end position="702"/>
    </location>
</feature>
<dbReference type="InterPro" id="IPR001611">
    <property type="entry name" value="Leu-rich_rpt"/>
</dbReference>
<dbReference type="Gene3D" id="3.10.20.320">
    <property type="entry name" value="Putative peptidoglycan bound protein (lpxtg motif)"/>
    <property type="match status" value="4"/>
</dbReference>
<dbReference type="Gene3D" id="3.80.10.10">
    <property type="entry name" value="Ribonuclease Inhibitor"/>
    <property type="match status" value="1"/>
</dbReference>
<feature type="signal peptide" evidence="8">
    <location>
        <begin position="1"/>
        <end position="23"/>
    </location>
</feature>
<evidence type="ECO:0000313" key="10">
    <source>
        <dbReference type="EMBL" id="MBA3927747.1"/>
    </source>
</evidence>
<dbReference type="InterPro" id="IPR014755">
    <property type="entry name" value="Cu-Rt/internalin_Ig-like"/>
</dbReference>
<dbReference type="InterPro" id="IPR050836">
    <property type="entry name" value="SDS22/Internalin_LRR"/>
</dbReference>
<dbReference type="Gene3D" id="2.60.40.1220">
    <property type="match status" value="1"/>
</dbReference>
<evidence type="ECO:0000256" key="1">
    <source>
        <dbReference type="ARBA" id="ARBA00004613"/>
    </source>
</evidence>
<keyword evidence="4" id="KW-0433">Leucine-rich repeat</keyword>
<dbReference type="InterPro" id="IPR032675">
    <property type="entry name" value="LRR_dom_sf"/>
</dbReference>
<accession>A0A7W1T953</accession>
<comment type="caution">
    <text evidence="10">The sequence shown here is derived from an EMBL/GenBank/DDBJ whole genome shotgun (WGS) entry which is preliminary data.</text>
</comment>
<dbReference type="PROSITE" id="PS51450">
    <property type="entry name" value="LRR"/>
    <property type="match status" value="1"/>
</dbReference>